<evidence type="ECO:0000256" key="2">
    <source>
        <dbReference type="ARBA" id="ARBA00004870"/>
    </source>
</evidence>
<organism evidence="14 15">
    <name type="scientific">Geomesophilobacter sediminis</name>
    <dbReference type="NCBI Taxonomy" id="2798584"/>
    <lineage>
        <taxon>Bacteria</taxon>
        <taxon>Pseudomonadati</taxon>
        <taxon>Thermodesulfobacteriota</taxon>
        <taxon>Desulfuromonadia</taxon>
        <taxon>Geobacterales</taxon>
        <taxon>Geobacteraceae</taxon>
        <taxon>Geomesophilobacter</taxon>
    </lineage>
</organism>
<evidence type="ECO:0000256" key="10">
    <source>
        <dbReference type="ARBA" id="ARBA00022840"/>
    </source>
</evidence>
<keyword evidence="9 13" id="KW-0418">Kinase</keyword>
<comment type="similarity">
    <text evidence="13">Belongs to the LpxK family.</text>
</comment>
<dbReference type="InterPro" id="IPR003758">
    <property type="entry name" value="LpxK"/>
</dbReference>
<dbReference type="Pfam" id="PF02606">
    <property type="entry name" value="LpxK"/>
    <property type="match status" value="1"/>
</dbReference>
<dbReference type="PANTHER" id="PTHR42724:SF1">
    <property type="entry name" value="TETRAACYLDISACCHARIDE 4'-KINASE, MITOCHONDRIAL-RELATED"/>
    <property type="match status" value="1"/>
</dbReference>
<dbReference type="GO" id="GO:0005524">
    <property type="term" value="F:ATP binding"/>
    <property type="evidence" value="ECO:0007669"/>
    <property type="project" value="UniProtKB-UniRule"/>
</dbReference>
<evidence type="ECO:0000256" key="9">
    <source>
        <dbReference type="ARBA" id="ARBA00022777"/>
    </source>
</evidence>
<evidence type="ECO:0000256" key="7">
    <source>
        <dbReference type="ARBA" id="ARBA00022679"/>
    </source>
</evidence>
<keyword evidence="7 13" id="KW-0808">Transferase</keyword>
<dbReference type="InterPro" id="IPR027417">
    <property type="entry name" value="P-loop_NTPase"/>
</dbReference>
<keyword evidence="15" id="KW-1185">Reference proteome</keyword>
<comment type="catalytic activity">
    <reaction evidence="13">
        <text>a lipid A disaccharide + ATP = a lipid IVA + ADP + H(+)</text>
        <dbReference type="Rhea" id="RHEA:67840"/>
        <dbReference type="ChEBI" id="CHEBI:15378"/>
        <dbReference type="ChEBI" id="CHEBI:30616"/>
        <dbReference type="ChEBI" id="CHEBI:176343"/>
        <dbReference type="ChEBI" id="CHEBI:176425"/>
        <dbReference type="ChEBI" id="CHEBI:456216"/>
        <dbReference type="EC" id="2.7.1.130"/>
    </reaction>
</comment>
<evidence type="ECO:0000256" key="6">
    <source>
        <dbReference type="ARBA" id="ARBA00022556"/>
    </source>
</evidence>
<keyword evidence="10 13" id="KW-0067">ATP-binding</keyword>
<accession>A0A8J7LVU6</accession>
<dbReference type="CDD" id="cd01983">
    <property type="entry name" value="SIMIBI"/>
    <property type="match status" value="1"/>
</dbReference>
<keyword evidence="6 13" id="KW-0441">Lipid A biosynthesis</keyword>
<proteinExistence type="inferred from homology"/>
<evidence type="ECO:0000256" key="4">
    <source>
        <dbReference type="ARBA" id="ARBA00016436"/>
    </source>
</evidence>
<evidence type="ECO:0000313" key="15">
    <source>
        <dbReference type="Proteomes" id="UP000636888"/>
    </source>
</evidence>
<comment type="function">
    <text evidence="1 13">Transfers the gamma-phosphate of ATP to the 4'-position of a tetraacyldisaccharide 1-phosphate intermediate (termed DS-1-P) to form tetraacyldisaccharide 1,4'-bis-phosphate (lipid IVA).</text>
</comment>
<reference evidence="14" key="1">
    <citation type="submission" date="2020-12" db="EMBL/GenBank/DDBJ databases">
        <title>Geomonas sp. Red875, isolated from river sediment.</title>
        <authorList>
            <person name="Xu Z."/>
            <person name="Zhang Z."/>
            <person name="Masuda Y."/>
            <person name="Itoh H."/>
            <person name="Senoo K."/>
        </authorList>
    </citation>
    <scope>NUCLEOTIDE SEQUENCE</scope>
    <source>
        <strain evidence="14">Red875</strain>
    </source>
</reference>
<evidence type="ECO:0000256" key="1">
    <source>
        <dbReference type="ARBA" id="ARBA00002274"/>
    </source>
</evidence>
<evidence type="ECO:0000256" key="5">
    <source>
        <dbReference type="ARBA" id="ARBA00022516"/>
    </source>
</evidence>
<dbReference type="NCBIfam" id="TIGR00682">
    <property type="entry name" value="lpxK"/>
    <property type="match status" value="1"/>
</dbReference>
<evidence type="ECO:0000256" key="3">
    <source>
        <dbReference type="ARBA" id="ARBA00012071"/>
    </source>
</evidence>
<protein>
    <recommendedName>
        <fullName evidence="4 13">Tetraacyldisaccharide 4'-kinase</fullName>
        <ecNumber evidence="3 13">2.7.1.130</ecNumber>
    </recommendedName>
    <alternativeName>
        <fullName evidence="12 13">Lipid A 4'-kinase</fullName>
    </alternativeName>
</protein>
<dbReference type="UniPathway" id="UPA00359">
    <property type="reaction ID" value="UER00482"/>
</dbReference>
<dbReference type="Proteomes" id="UP000636888">
    <property type="component" value="Unassembled WGS sequence"/>
</dbReference>
<evidence type="ECO:0000256" key="12">
    <source>
        <dbReference type="ARBA" id="ARBA00029757"/>
    </source>
</evidence>
<gene>
    <name evidence="13 14" type="primary">lpxK</name>
    <name evidence="14" type="ORF">JFN93_14650</name>
</gene>
<dbReference type="GO" id="GO:0005886">
    <property type="term" value="C:plasma membrane"/>
    <property type="evidence" value="ECO:0007669"/>
    <property type="project" value="TreeGrafter"/>
</dbReference>
<dbReference type="PANTHER" id="PTHR42724">
    <property type="entry name" value="TETRAACYLDISACCHARIDE 4'-KINASE"/>
    <property type="match status" value="1"/>
</dbReference>
<dbReference type="EMBL" id="JAEMHM010000011">
    <property type="protein sequence ID" value="MBJ6725954.1"/>
    <property type="molecule type" value="Genomic_DNA"/>
</dbReference>
<comment type="caution">
    <text evidence="14">The sequence shown here is derived from an EMBL/GenBank/DDBJ whole genome shotgun (WGS) entry which is preliminary data.</text>
</comment>
<dbReference type="GO" id="GO:0009029">
    <property type="term" value="F:lipid-A 4'-kinase activity"/>
    <property type="evidence" value="ECO:0007669"/>
    <property type="project" value="UniProtKB-UniRule"/>
</dbReference>
<dbReference type="GO" id="GO:0009245">
    <property type="term" value="P:lipid A biosynthetic process"/>
    <property type="evidence" value="ECO:0007669"/>
    <property type="project" value="UniProtKB-UniRule"/>
</dbReference>
<dbReference type="SUPFAM" id="SSF52540">
    <property type="entry name" value="P-loop containing nucleoside triphosphate hydrolases"/>
    <property type="match status" value="1"/>
</dbReference>
<evidence type="ECO:0000313" key="14">
    <source>
        <dbReference type="EMBL" id="MBJ6725954.1"/>
    </source>
</evidence>
<keyword evidence="11 13" id="KW-0443">Lipid metabolism</keyword>
<dbReference type="RefSeq" id="WP_199384844.1">
    <property type="nucleotide sequence ID" value="NZ_JAEMHM010000011.1"/>
</dbReference>
<evidence type="ECO:0000256" key="13">
    <source>
        <dbReference type="HAMAP-Rule" id="MF_00409"/>
    </source>
</evidence>
<dbReference type="GO" id="GO:0009244">
    <property type="term" value="P:lipopolysaccharide core region biosynthetic process"/>
    <property type="evidence" value="ECO:0007669"/>
    <property type="project" value="TreeGrafter"/>
</dbReference>
<keyword evidence="8 13" id="KW-0547">Nucleotide-binding</keyword>
<dbReference type="AlphaFoldDB" id="A0A8J7LVU6"/>
<sequence length="357" mass="38537">MADLALYYQELVSGKRTGFRDRLLLGALRLASYPYACLMGQRALAYRMGIFRSHRLPRPVIAVGNLTMGGTGKTPMVAHLAAQLIADGKRVVVLTRGYGGSAGKGPCLVSDGKAILVTPEVSGDEPSLLARKVPGLMVVVGSDRYRCGLFAMEKLQPDVFILDDGYQHLRLQRDLNLLLMDARNPLGNGRVIPAGFLREPRSAAKRADVVVYTRCAAAGEPNLFPGKPACWTTHSITGYHDVILGTRLGPAELQGKRIVAFSGIADPKAFFDLIETGGVSLTATISFADHASYGEEEIAAINRVRVTSRSTVLITTEKDAVKLAPFVSRLGTCLTADLAIRFYDESPLAASLEKILY</sequence>
<dbReference type="EC" id="2.7.1.130" evidence="3 13"/>
<comment type="pathway">
    <text evidence="2 13">Glycolipid biosynthesis; lipid IV(A) biosynthesis; lipid IV(A) from (3R)-3-hydroxytetradecanoyl-[acyl-carrier-protein] and UDP-N-acetyl-alpha-D-glucosamine: step 6/6.</text>
</comment>
<name>A0A8J7LVU6_9BACT</name>
<feature type="binding site" evidence="13">
    <location>
        <begin position="67"/>
        <end position="74"/>
    </location>
    <ligand>
        <name>ATP</name>
        <dbReference type="ChEBI" id="CHEBI:30616"/>
    </ligand>
</feature>
<dbReference type="HAMAP" id="MF_00409">
    <property type="entry name" value="LpxK"/>
    <property type="match status" value="1"/>
</dbReference>
<evidence type="ECO:0000256" key="11">
    <source>
        <dbReference type="ARBA" id="ARBA00023098"/>
    </source>
</evidence>
<keyword evidence="5 13" id="KW-0444">Lipid biosynthesis</keyword>
<evidence type="ECO:0000256" key="8">
    <source>
        <dbReference type="ARBA" id="ARBA00022741"/>
    </source>
</evidence>